<keyword evidence="3 5" id="KW-1133">Transmembrane helix</keyword>
<dbReference type="Pfam" id="PF01741">
    <property type="entry name" value="MscL"/>
    <property type="match status" value="1"/>
</dbReference>
<keyword evidence="7" id="KW-1185">Reference proteome</keyword>
<evidence type="ECO:0000256" key="2">
    <source>
        <dbReference type="ARBA" id="ARBA00022692"/>
    </source>
</evidence>
<dbReference type="InterPro" id="IPR037673">
    <property type="entry name" value="MSC/AndL"/>
</dbReference>
<proteinExistence type="predicted"/>
<dbReference type="AlphaFoldDB" id="A0A6A6H3S5"/>
<feature type="transmembrane region" description="Helical" evidence="5">
    <location>
        <begin position="42"/>
        <end position="68"/>
    </location>
</feature>
<evidence type="ECO:0000313" key="7">
    <source>
        <dbReference type="Proteomes" id="UP000800092"/>
    </source>
</evidence>
<feature type="transmembrane region" description="Helical" evidence="5">
    <location>
        <begin position="118"/>
        <end position="139"/>
    </location>
</feature>
<evidence type="ECO:0000256" key="5">
    <source>
        <dbReference type="SAM" id="Phobius"/>
    </source>
</evidence>
<dbReference type="PANTHER" id="PTHR30266">
    <property type="entry name" value="MECHANOSENSITIVE CHANNEL MSCL"/>
    <property type="match status" value="1"/>
</dbReference>
<evidence type="ECO:0000256" key="4">
    <source>
        <dbReference type="ARBA" id="ARBA00023136"/>
    </source>
</evidence>
<dbReference type="Proteomes" id="UP000800092">
    <property type="component" value="Unassembled WGS sequence"/>
</dbReference>
<gene>
    <name evidence="6" type="ORF">EV356DRAFT_517285</name>
</gene>
<dbReference type="GO" id="GO:0008381">
    <property type="term" value="F:mechanosensitive monoatomic ion channel activity"/>
    <property type="evidence" value="ECO:0007669"/>
    <property type="project" value="TreeGrafter"/>
</dbReference>
<dbReference type="EMBL" id="ML991813">
    <property type="protein sequence ID" value="KAF2232746.1"/>
    <property type="molecule type" value="Genomic_DNA"/>
</dbReference>
<dbReference type="FunFam" id="1.10.1200.120:FF:000004">
    <property type="entry name" value="Ion channel, putative"/>
    <property type="match status" value="1"/>
</dbReference>
<keyword evidence="2 5" id="KW-0812">Transmembrane</keyword>
<evidence type="ECO:0000256" key="1">
    <source>
        <dbReference type="ARBA" id="ARBA00004141"/>
    </source>
</evidence>
<name>A0A6A6H3S5_VIRVR</name>
<reference evidence="6" key="1">
    <citation type="journal article" date="2020" name="Stud. Mycol.">
        <title>101 Dothideomycetes genomes: a test case for predicting lifestyles and emergence of pathogens.</title>
        <authorList>
            <person name="Haridas S."/>
            <person name="Albert R."/>
            <person name="Binder M."/>
            <person name="Bloem J."/>
            <person name="Labutti K."/>
            <person name="Salamov A."/>
            <person name="Andreopoulos B."/>
            <person name="Baker S."/>
            <person name="Barry K."/>
            <person name="Bills G."/>
            <person name="Bluhm B."/>
            <person name="Cannon C."/>
            <person name="Castanera R."/>
            <person name="Culley D."/>
            <person name="Daum C."/>
            <person name="Ezra D."/>
            <person name="Gonzalez J."/>
            <person name="Henrissat B."/>
            <person name="Kuo A."/>
            <person name="Liang C."/>
            <person name="Lipzen A."/>
            <person name="Lutzoni F."/>
            <person name="Magnuson J."/>
            <person name="Mondo S."/>
            <person name="Nolan M."/>
            <person name="Ohm R."/>
            <person name="Pangilinan J."/>
            <person name="Park H.-J."/>
            <person name="Ramirez L."/>
            <person name="Alfaro M."/>
            <person name="Sun H."/>
            <person name="Tritt A."/>
            <person name="Yoshinaga Y."/>
            <person name="Zwiers L.-H."/>
            <person name="Turgeon B."/>
            <person name="Goodwin S."/>
            <person name="Spatafora J."/>
            <person name="Crous P."/>
            <person name="Grigoriev I."/>
        </authorList>
    </citation>
    <scope>NUCLEOTIDE SEQUENCE</scope>
    <source>
        <strain evidence="6">Tuck. ex Michener</strain>
    </source>
</reference>
<sequence length="183" mass="20513">MPIQLEEGRESLMRTGEDARRRASHAWDGFIDFAFSDNVLEVAIGLILASAFTAIVTSLTSDIILPIVSLLPFLNKNLDGKFAVLRGGPHAKKNYNTADQALDDGAVILLWGSFVDKIVRFFIIAMSLYLIARIYSWVAKDNIVKRKVKCKYCRKRISEKAKRCINCTSWQDGREDKVQAATG</sequence>
<protein>
    <submittedName>
        <fullName evidence="6">Putative ion channel</fullName>
    </submittedName>
</protein>
<dbReference type="OrthoDB" id="10010920at2759"/>
<accession>A0A6A6H3S5</accession>
<evidence type="ECO:0000256" key="3">
    <source>
        <dbReference type="ARBA" id="ARBA00022989"/>
    </source>
</evidence>
<comment type="subcellular location">
    <subcellularLocation>
        <location evidence="1">Membrane</location>
        <topology evidence="1">Multi-pass membrane protein</topology>
    </subcellularLocation>
</comment>
<evidence type="ECO:0000313" key="6">
    <source>
        <dbReference type="EMBL" id="KAF2232746.1"/>
    </source>
</evidence>
<dbReference type="GO" id="GO:0016020">
    <property type="term" value="C:membrane"/>
    <property type="evidence" value="ECO:0007669"/>
    <property type="project" value="UniProtKB-SubCell"/>
</dbReference>
<dbReference type="SUPFAM" id="SSF81330">
    <property type="entry name" value="Gated mechanosensitive channel"/>
    <property type="match status" value="1"/>
</dbReference>
<dbReference type="Gene3D" id="1.10.1200.120">
    <property type="entry name" value="Large-conductance mechanosensitive channel, MscL, domain 1"/>
    <property type="match status" value="1"/>
</dbReference>
<dbReference type="InterPro" id="IPR036019">
    <property type="entry name" value="MscL_channel"/>
</dbReference>
<dbReference type="PANTHER" id="PTHR30266:SF2">
    <property type="entry name" value="LARGE-CONDUCTANCE MECHANOSENSITIVE CHANNEL"/>
    <property type="match status" value="1"/>
</dbReference>
<keyword evidence="4 5" id="KW-0472">Membrane</keyword>
<organism evidence="6 7">
    <name type="scientific">Viridothelium virens</name>
    <name type="common">Speckled blister lichen</name>
    <name type="synonym">Trypethelium virens</name>
    <dbReference type="NCBI Taxonomy" id="1048519"/>
    <lineage>
        <taxon>Eukaryota</taxon>
        <taxon>Fungi</taxon>
        <taxon>Dikarya</taxon>
        <taxon>Ascomycota</taxon>
        <taxon>Pezizomycotina</taxon>
        <taxon>Dothideomycetes</taxon>
        <taxon>Dothideomycetes incertae sedis</taxon>
        <taxon>Trypetheliales</taxon>
        <taxon>Trypetheliaceae</taxon>
        <taxon>Viridothelium</taxon>
    </lineage>
</organism>